<reference evidence="4 5" key="1">
    <citation type="submission" date="2018-02" db="EMBL/GenBank/DDBJ databases">
        <title>Comparative genomes isolates from brazilian mangrove.</title>
        <authorList>
            <person name="Araujo J.E."/>
            <person name="Taketani R.G."/>
            <person name="Silva M.C.P."/>
            <person name="Loureco M.V."/>
            <person name="Andreote F.D."/>
        </authorList>
    </citation>
    <scope>NUCLEOTIDE SEQUENCE [LARGE SCALE GENOMIC DNA]</scope>
    <source>
        <strain evidence="4 5">HEX-2 MGV</strain>
    </source>
</reference>
<gene>
    <name evidence="4" type="ORF">C5Y96_21235</name>
</gene>
<feature type="transmembrane region" description="Helical" evidence="2">
    <location>
        <begin position="530"/>
        <end position="550"/>
    </location>
</feature>
<dbReference type="PANTHER" id="PTHR10566">
    <property type="entry name" value="CHAPERONE-ACTIVITY OF BC1 COMPLEX CABC1 -RELATED"/>
    <property type="match status" value="1"/>
</dbReference>
<dbReference type="InterPro" id="IPR050154">
    <property type="entry name" value="UbiB_kinase"/>
</dbReference>
<feature type="domain" description="Protein kinase" evidence="3">
    <location>
        <begin position="127"/>
        <end position="426"/>
    </location>
</feature>
<dbReference type="InterPro" id="IPR000719">
    <property type="entry name" value="Prot_kinase_dom"/>
</dbReference>
<dbReference type="PANTHER" id="PTHR10566:SF113">
    <property type="entry name" value="PROTEIN ACTIVITY OF BC1 COMPLEX KINASE 7, CHLOROPLASTIC"/>
    <property type="match status" value="1"/>
</dbReference>
<evidence type="ECO:0000313" key="4">
    <source>
        <dbReference type="EMBL" id="PQO25977.1"/>
    </source>
</evidence>
<dbReference type="RefSeq" id="WP_105357570.1">
    <property type="nucleotide sequence ID" value="NZ_PUIA01000069.1"/>
</dbReference>
<keyword evidence="2" id="KW-0812">Transmembrane</keyword>
<comment type="caution">
    <text evidence="4">The sequence shown here is derived from an EMBL/GenBank/DDBJ whole genome shotgun (WGS) entry which is preliminary data.</text>
</comment>
<accession>A0A2S8F1K2</accession>
<evidence type="ECO:0000256" key="1">
    <source>
        <dbReference type="ARBA" id="ARBA00009670"/>
    </source>
</evidence>
<dbReference type="OrthoDB" id="9795390at2"/>
<evidence type="ECO:0000313" key="5">
    <source>
        <dbReference type="Proteomes" id="UP000240009"/>
    </source>
</evidence>
<evidence type="ECO:0000256" key="2">
    <source>
        <dbReference type="SAM" id="Phobius"/>
    </source>
</evidence>
<dbReference type="EMBL" id="PUIA01000069">
    <property type="protein sequence ID" value="PQO25977.1"/>
    <property type="molecule type" value="Genomic_DNA"/>
</dbReference>
<keyword evidence="2" id="KW-1133">Transmembrane helix</keyword>
<protein>
    <submittedName>
        <fullName evidence="4">ABC transporter</fullName>
    </submittedName>
</protein>
<organism evidence="4 5">
    <name type="scientific">Blastopirellula marina</name>
    <dbReference type="NCBI Taxonomy" id="124"/>
    <lineage>
        <taxon>Bacteria</taxon>
        <taxon>Pseudomonadati</taxon>
        <taxon>Planctomycetota</taxon>
        <taxon>Planctomycetia</taxon>
        <taxon>Pirellulales</taxon>
        <taxon>Pirellulaceae</taxon>
        <taxon>Blastopirellula</taxon>
    </lineage>
</organism>
<dbReference type="InterPro" id="IPR011009">
    <property type="entry name" value="Kinase-like_dom_sf"/>
</dbReference>
<dbReference type="Pfam" id="PF03109">
    <property type="entry name" value="ABC1"/>
    <property type="match status" value="1"/>
</dbReference>
<evidence type="ECO:0000259" key="3">
    <source>
        <dbReference type="PROSITE" id="PS50011"/>
    </source>
</evidence>
<dbReference type="GO" id="GO:0005524">
    <property type="term" value="F:ATP binding"/>
    <property type="evidence" value="ECO:0007669"/>
    <property type="project" value="InterPro"/>
</dbReference>
<dbReference type="AlphaFoldDB" id="A0A2S8F1K2"/>
<keyword evidence="2" id="KW-0472">Membrane</keyword>
<dbReference type="InterPro" id="IPR004147">
    <property type="entry name" value="ABC1_dom"/>
</dbReference>
<comment type="similarity">
    <text evidence="1">Belongs to the protein kinase superfamily. ADCK protein kinase family.</text>
</comment>
<dbReference type="SUPFAM" id="SSF56112">
    <property type="entry name" value="Protein kinase-like (PK-like)"/>
    <property type="match status" value="1"/>
</dbReference>
<proteinExistence type="inferred from homology"/>
<dbReference type="GO" id="GO:0004672">
    <property type="term" value="F:protein kinase activity"/>
    <property type="evidence" value="ECO:0007669"/>
    <property type="project" value="InterPro"/>
</dbReference>
<dbReference type="CDD" id="cd05121">
    <property type="entry name" value="ABC1_ADCK3-like"/>
    <property type="match status" value="1"/>
</dbReference>
<name>A0A2S8F1K2_9BACT</name>
<sequence length="561" mass="64223">MRLTNIPQLYRNVNRWTEILSVLSRYGLADWIQRFQFDFAKGFLKDRDGEVLAKYTREARVRMALEDLGPTFIKLGQILSTRPDIVGVDQAEELKQLQANVPADPPEQVRKLIEEELGQPIDQLFSTFEDTALASASIGQVHLARLFTGEKVVVKVQHHGIEKKVSEDLDILSGLAALAENVPEFRDYHPKATVAEFQRALRRELDFGREERNILQFEAAFEHNDTVEIPKVYPDLCTPRVLTMEYIDGIKLNDHERLVAEGIDLSEVARRGAELYMDMIFDSGFYHADPHPGNLVLLPGDVIGLLDFGMIGRIDDRLREDIEDLLMGITGRDAELLTATIVRIGSTPPDLDERALRRDANDYVSDFANQQLEGLNFADAVNEMFKIVRNYRIQLPPQVVMLLKTMMMLDGTGRMLNPQFSLSELLHKHRRRIMMKRFSPSRRLRKLWRMYNELERLAEVMPRRISEILELVRVGKFDIHLDHRRLEPSVNRMVMGIMTAALFMGSSQMLSSDVPPLLFKDEAWLQMQDISIPGAVGLVISFAIGFRLVMAINRSGKLDRE</sequence>
<dbReference type="Proteomes" id="UP000240009">
    <property type="component" value="Unassembled WGS sequence"/>
</dbReference>
<dbReference type="PROSITE" id="PS50011">
    <property type="entry name" value="PROTEIN_KINASE_DOM"/>
    <property type="match status" value="1"/>
</dbReference>